<gene>
    <name evidence="1" type="ORF">FD06_GL001219</name>
</gene>
<dbReference type="Gene3D" id="2.40.128.20">
    <property type="match status" value="1"/>
</dbReference>
<organism evidence="1 2">
    <name type="scientific">Apilactobacillus ozensis DSM 23829 = JCM 17196</name>
    <dbReference type="NCBI Taxonomy" id="1423781"/>
    <lineage>
        <taxon>Bacteria</taxon>
        <taxon>Bacillati</taxon>
        <taxon>Bacillota</taxon>
        <taxon>Bacilli</taxon>
        <taxon>Lactobacillales</taxon>
        <taxon>Lactobacillaceae</taxon>
        <taxon>Apilactobacillus</taxon>
    </lineage>
</organism>
<evidence type="ECO:0000313" key="2">
    <source>
        <dbReference type="Proteomes" id="UP000052012"/>
    </source>
</evidence>
<name>A0A0R2B037_9LACO</name>
<comment type="caution">
    <text evidence="1">The sequence shown here is derived from an EMBL/GenBank/DDBJ whole genome shotgun (WGS) entry which is preliminary data.</text>
</comment>
<dbReference type="RefSeq" id="WP_056965740.1">
    <property type="nucleotide sequence ID" value="NZ_AYYQ01000005.1"/>
</dbReference>
<dbReference type="InterPro" id="IPR012674">
    <property type="entry name" value="Calycin"/>
</dbReference>
<sequence length="142" mass="16343">MHRSRNQQIKINLSTQIEQNSESNTFEFEVNGSIVEINDALYIRYNENNNASVPVTIKIPRNSEAIQLTRKAAGTHTKLFFNQGQVIPTKYLTPYGKIDIKVFTSHLEFKDESEKGSLSIDYIISDHHDILGRYKIRLQFAV</sequence>
<dbReference type="Proteomes" id="UP000052012">
    <property type="component" value="Unassembled WGS sequence"/>
</dbReference>
<dbReference type="OrthoDB" id="2151645at2"/>
<protein>
    <recommendedName>
        <fullName evidence="3">DUF1934 domain-containing protein</fullName>
    </recommendedName>
</protein>
<dbReference type="AlphaFoldDB" id="A0A0R2B037"/>
<dbReference type="InterPro" id="IPR015231">
    <property type="entry name" value="DUF1934"/>
</dbReference>
<evidence type="ECO:0008006" key="3">
    <source>
        <dbReference type="Google" id="ProtNLM"/>
    </source>
</evidence>
<dbReference type="EMBL" id="AYYQ01000005">
    <property type="protein sequence ID" value="KRM69337.1"/>
    <property type="molecule type" value="Genomic_DNA"/>
</dbReference>
<reference evidence="1 2" key="1">
    <citation type="journal article" date="2015" name="Genome Announc.">
        <title>Expanding the biotechnology potential of lactobacilli through comparative genomics of 213 strains and associated genera.</title>
        <authorList>
            <person name="Sun Z."/>
            <person name="Harris H.M."/>
            <person name="McCann A."/>
            <person name="Guo C."/>
            <person name="Argimon S."/>
            <person name="Zhang W."/>
            <person name="Yang X."/>
            <person name="Jeffery I.B."/>
            <person name="Cooney J.C."/>
            <person name="Kagawa T.F."/>
            <person name="Liu W."/>
            <person name="Song Y."/>
            <person name="Salvetti E."/>
            <person name="Wrobel A."/>
            <person name="Rasinkangas P."/>
            <person name="Parkhill J."/>
            <person name="Rea M.C."/>
            <person name="O'Sullivan O."/>
            <person name="Ritari J."/>
            <person name="Douillard F.P."/>
            <person name="Paul Ross R."/>
            <person name="Yang R."/>
            <person name="Briner A.E."/>
            <person name="Felis G.E."/>
            <person name="de Vos W.M."/>
            <person name="Barrangou R."/>
            <person name="Klaenhammer T.R."/>
            <person name="Caufield P.W."/>
            <person name="Cui Y."/>
            <person name="Zhang H."/>
            <person name="O'Toole P.W."/>
        </authorList>
    </citation>
    <scope>NUCLEOTIDE SEQUENCE [LARGE SCALE GENOMIC DNA]</scope>
    <source>
        <strain evidence="1 2">DSM 23829</strain>
    </source>
</reference>
<dbReference type="Pfam" id="PF09148">
    <property type="entry name" value="DUF1934"/>
    <property type="match status" value="1"/>
</dbReference>
<dbReference type="PATRIC" id="fig|1423781.4.peg.1263"/>
<keyword evidence="2" id="KW-1185">Reference proteome</keyword>
<proteinExistence type="predicted"/>
<dbReference type="STRING" id="1423781.FD06_GL001219"/>
<dbReference type="SUPFAM" id="SSF50814">
    <property type="entry name" value="Lipocalins"/>
    <property type="match status" value="1"/>
</dbReference>
<evidence type="ECO:0000313" key="1">
    <source>
        <dbReference type="EMBL" id="KRM69337.1"/>
    </source>
</evidence>
<accession>A0A0R2B037</accession>